<dbReference type="GO" id="GO:0009073">
    <property type="term" value="P:aromatic amino acid family biosynthetic process"/>
    <property type="evidence" value="ECO:0007669"/>
    <property type="project" value="UniProtKB-UniRule"/>
</dbReference>
<dbReference type="GO" id="GO:0046417">
    <property type="term" value="P:chorismate metabolic process"/>
    <property type="evidence" value="ECO:0007669"/>
    <property type="project" value="TreeGrafter"/>
</dbReference>
<comment type="catalytic activity">
    <reaction evidence="3">
        <text>chorismate = prephenate</text>
        <dbReference type="Rhea" id="RHEA:13897"/>
        <dbReference type="ChEBI" id="CHEBI:29748"/>
        <dbReference type="ChEBI" id="CHEBI:29934"/>
        <dbReference type="EC" id="5.4.99.5"/>
    </reaction>
</comment>
<reference evidence="4 5" key="1">
    <citation type="journal article" date="2016" name="Nat. Commun.">
        <title>Thousands of microbial genomes shed light on interconnected biogeochemical processes in an aquifer system.</title>
        <authorList>
            <person name="Anantharaman K."/>
            <person name="Brown C.T."/>
            <person name="Hug L.A."/>
            <person name="Sharon I."/>
            <person name="Castelle C.J."/>
            <person name="Probst A.J."/>
            <person name="Thomas B.C."/>
            <person name="Singh A."/>
            <person name="Wilkins M.J."/>
            <person name="Karaoz U."/>
            <person name="Brodie E.L."/>
            <person name="Williams K.H."/>
            <person name="Hubbard S.S."/>
            <person name="Banfield J.F."/>
        </authorList>
    </citation>
    <scope>NUCLEOTIDE SEQUENCE [LARGE SCALE GENOMIC DNA]</scope>
</reference>
<keyword evidence="2 3" id="KW-0028">Amino-acid biosynthesis</keyword>
<feature type="binding site" evidence="2">
    <location>
        <position position="107"/>
    </location>
    <ligand>
        <name>prephenate</name>
        <dbReference type="ChEBI" id="CHEBI:29934"/>
    </ligand>
</feature>
<proteinExistence type="predicted"/>
<sequence>MATRGIRGATTVESNSREEILAATKELLREMVAANALKIEDISSILFTLTADLNAEFPAVAAREIGWQETPLICAKEIEVPGSLPKCVRVLMHVNSNKEQKDIRHVYLKQAVNLRR</sequence>
<evidence type="ECO:0000313" key="5">
    <source>
        <dbReference type="Proteomes" id="UP000178602"/>
    </source>
</evidence>
<dbReference type="Gene3D" id="3.30.1330.40">
    <property type="entry name" value="RutC-like"/>
    <property type="match status" value="1"/>
</dbReference>
<dbReference type="PANTHER" id="PTHR21164:SF0">
    <property type="entry name" value="CHORISMATE MUTASE AROH"/>
    <property type="match status" value="1"/>
</dbReference>
<keyword evidence="2 3" id="KW-0057">Aromatic amino acid biosynthesis</keyword>
<dbReference type="EC" id="5.4.99.5" evidence="1 3"/>
<dbReference type="NCBIfam" id="TIGR01796">
    <property type="entry name" value="CM_mono_aroH"/>
    <property type="match status" value="1"/>
</dbReference>
<protein>
    <recommendedName>
        <fullName evidence="1 3">chorismate mutase</fullName>
        <ecNumber evidence="1 3">5.4.99.5</ecNumber>
    </recommendedName>
</protein>
<keyword evidence="3" id="KW-0413">Isomerase</keyword>
<dbReference type="Pfam" id="PF07736">
    <property type="entry name" value="CM_1"/>
    <property type="match status" value="1"/>
</dbReference>
<dbReference type="CDD" id="cd02185">
    <property type="entry name" value="AroH"/>
    <property type="match status" value="1"/>
</dbReference>
<feature type="binding site" evidence="2">
    <location>
        <position position="89"/>
    </location>
    <ligand>
        <name>prephenate</name>
        <dbReference type="ChEBI" id="CHEBI:29934"/>
    </ligand>
</feature>
<evidence type="ECO:0000256" key="1">
    <source>
        <dbReference type="NCBIfam" id="TIGR01796"/>
    </source>
</evidence>
<organism evidence="4 5">
    <name type="scientific">candidate division WOR-1 bacterium RIFOXYC12_FULL_54_18</name>
    <dbReference type="NCBI Taxonomy" id="1802584"/>
    <lineage>
        <taxon>Bacteria</taxon>
        <taxon>Bacillati</taxon>
        <taxon>Saganbacteria</taxon>
    </lineage>
</organism>
<dbReference type="AlphaFoldDB" id="A0A1F4T3W9"/>
<dbReference type="InterPro" id="IPR035959">
    <property type="entry name" value="RutC-like_sf"/>
</dbReference>
<dbReference type="EMBL" id="MEUG01000001">
    <property type="protein sequence ID" value="OGC27422.1"/>
    <property type="molecule type" value="Genomic_DNA"/>
</dbReference>
<dbReference type="PIRSF" id="PIRSF005965">
    <property type="entry name" value="Chor_mut_AroH"/>
    <property type="match status" value="1"/>
</dbReference>
<gene>
    <name evidence="4" type="ORF">A3K49_00080</name>
</gene>
<feature type="binding site" evidence="2">
    <location>
        <position position="7"/>
    </location>
    <ligand>
        <name>prephenate</name>
        <dbReference type="ChEBI" id="CHEBI:29934"/>
    </ligand>
</feature>
<dbReference type="PROSITE" id="PS51167">
    <property type="entry name" value="CHORISMATE_MUT_1"/>
    <property type="match status" value="1"/>
</dbReference>
<dbReference type="GO" id="GO:0004106">
    <property type="term" value="F:chorismate mutase activity"/>
    <property type="evidence" value="ECO:0007669"/>
    <property type="project" value="UniProtKB-UniRule"/>
</dbReference>
<dbReference type="InterPro" id="IPR008243">
    <property type="entry name" value="Chorismate_mutase_AroH"/>
</dbReference>
<name>A0A1F4T3W9_UNCSA</name>
<evidence type="ECO:0000256" key="3">
    <source>
        <dbReference type="PROSITE-ProRule" id="PRU00514"/>
    </source>
</evidence>
<dbReference type="GO" id="GO:0008652">
    <property type="term" value="P:amino acid biosynthetic process"/>
    <property type="evidence" value="ECO:0007669"/>
    <property type="project" value="UniProtKB-UniRule"/>
</dbReference>
<evidence type="ECO:0000256" key="2">
    <source>
        <dbReference type="PIRSR" id="PIRSR005965-1"/>
    </source>
</evidence>
<dbReference type="PANTHER" id="PTHR21164">
    <property type="entry name" value="CHORISMATE MUTASE"/>
    <property type="match status" value="1"/>
</dbReference>
<dbReference type="SUPFAM" id="SSF55298">
    <property type="entry name" value="YjgF-like"/>
    <property type="match status" value="1"/>
</dbReference>
<accession>A0A1F4T3W9</accession>
<comment type="caution">
    <text evidence="4">The sequence shown here is derived from an EMBL/GenBank/DDBJ whole genome shotgun (WGS) entry which is preliminary data.</text>
</comment>
<dbReference type="Proteomes" id="UP000178602">
    <property type="component" value="Unassembled WGS sequence"/>
</dbReference>
<evidence type="ECO:0000313" key="4">
    <source>
        <dbReference type="EMBL" id="OGC27422.1"/>
    </source>
</evidence>